<evidence type="ECO:0000313" key="3">
    <source>
        <dbReference type="EMBL" id="CAA9522011.1"/>
    </source>
</evidence>
<proteinExistence type="predicted"/>
<gene>
    <name evidence="3" type="ORF">AVDCRST_MAG67-3433</name>
</gene>
<sequence length="254" mass="27302">MSIHEQFAQIAREDGRAALVTVVQGPHKGEKLLVRIDGTSDGTLGDPELDAQGKADAEDLMWAERSEVRGDLFIDVINPDPRIVIFGAVEYAQHLSALARVCGWRPYVVDPRARFATPERFPDALGVVAAWPEEAFEQLGAPDKGTYIVILTHDPKLDDATLLIALRSDVAYIGAMGSKRAQKDRRERLLAAGVPEEDQGRISAPVGLDLGATNARETALSIMAELAAVRHGRAGGRLSQSKGGGRIHAAAEAK</sequence>
<dbReference type="Gene3D" id="3.40.50.720">
    <property type="entry name" value="NAD(P)-binding Rossmann-like Domain"/>
    <property type="match status" value="1"/>
</dbReference>
<evidence type="ECO:0000259" key="2">
    <source>
        <dbReference type="Pfam" id="PF13478"/>
    </source>
</evidence>
<evidence type="ECO:0000256" key="1">
    <source>
        <dbReference type="SAM" id="MobiDB-lite"/>
    </source>
</evidence>
<dbReference type="InterPro" id="IPR027051">
    <property type="entry name" value="XdhC_Rossmann_dom"/>
</dbReference>
<reference evidence="3" key="1">
    <citation type="submission" date="2020-02" db="EMBL/GenBank/DDBJ databases">
        <authorList>
            <person name="Meier V. D."/>
        </authorList>
    </citation>
    <scope>NUCLEOTIDE SEQUENCE</scope>
    <source>
        <strain evidence="3">AVDCRST_MAG67</strain>
    </source>
</reference>
<dbReference type="PANTHER" id="PTHR30388:SF4">
    <property type="entry name" value="MOLYBDENUM COFACTOR INSERTION CHAPERONE PAOD"/>
    <property type="match status" value="1"/>
</dbReference>
<accession>A0A6J4TGI9</accession>
<protein>
    <submittedName>
        <fullName evidence="3">Xanthine and CO dehydrogenases maturation factor, XdhC/CoxF family</fullName>
    </submittedName>
</protein>
<dbReference type="PANTHER" id="PTHR30388">
    <property type="entry name" value="ALDEHYDE OXIDOREDUCTASE MOLYBDENUM COFACTOR ASSEMBLY PROTEIN"/>
    <property type="match status" value="1"/>
</dbReference>
<feature type="domain" description="XdhC Rossmann" evidence="2">
    <location>
        <begin position="83"/>
        <end position="226"/>
    </location>
</feature>
<dbReference type="Pfam" id="PF13478">
    <property type="entry name" value="XdhC_C"/>
    <property type="match status" value="1"/>
</dbReference>
<name>A0A6J4TGI9_9ACTN</name>
<dbReference type="InterPro" id="IPR052698">
    <property type="entry name" value="MoCofactor_Util/Proc"/>
</dbReference>
<feature type="region of interest" description="Disordered" evidence="1">
    <location>
        <begin position="235"/>
        <end position="254"/>
    </location>
</feature>
<organism evidence="3">
    <name type="scientific">uncultured Solirubrobacteraceae bacterium</name>
    <dbReference type="NCBI Taxonomy" id="1162706"/>
    <lineage>
        <taxon>Bacteria</taxon>
        <taxon>Bacillati</taxon>
        <taxon>Actinomycetota</taxon>
        <taxon>Thermoleophilia</taxon>
        <taxon>Solirubrobacterales</taxon>
        <taxon>Solirubrobacteraceae</taxon>
        <taxon>environmental samples</taxon>
    </lineage>
</organism>
<dbReference type="EMBL" id="CADCVQ010000147">
    <property type="protein sequence ID" value="CAA9522011.1"/>
    <property type="molecule type" value="Genomic_DNA"/>
</dbReference>
<dbReference type="AlphaFoldDB" id="A0A6J4TGI9"/>